<dbReference type="Proteomes" id="UP000886824">
    <property type="component" value="Unassembled WGS sequence"/>
</dbReference>
<accession>A0A9D1Z5F8</accession>
<name>A0A9D1Z5F8_9FIRM</name>
<comment type="caution">
    <text evidence="1">The sequence shown here is derived from an EMBL/GenBank/DDBJ whole genome shotgun (WGS) entry which is preliminary data.</text>
</comment>
<evidence type="ECO:0000313" key="1">
    <source>
        <dbReference type="EMBL" id="HIY73570.1"/>
    </source>
</evidence>
<protein>
    <submittedName>
        <fullName evidence="1">Uncharacterized protein</fullName>
    </submittedName>
</protein>
<dbReference type="AlphaFoldDB" id="A0A9D1Z5F8"/>
<proteinExistence type="predicted"/>
<dbReference type="EMBL" id="DXCX01000065">
    <property type="protein sequence ID" value="HIY73570.1"/>
    <property type="molecule type" value="Genomic_DNA"/>
</dbReference>
<evidence type="ECO:0000313" key="2">
    <source>
        <dbReference type="Proteomes" id="UP000886824"/>
    </source>
</evidence>
<organism evidence="1 2">
    <name type="scientific">Candidatus Intestinimonas merdavium</name>
    <dbReference type="NCBI Taxonomy" id="2838622"/>
    <lineage>
        <taxon>Bacteria</taxon>
        <taxon>Bacillati</taxon>
        <taxon>Bacillota</taxon>
        <taxon>Clostridia</taxon>
        <taxon>Eubacteriales</taxon>
        <taxon>Intestinimonas</taxon>
    </lineage>
</organism>
<reference evidence="1" key="1">
    <citation type="journal article" date="2021" name="PeerJ">
        <title>Extensive microbial diversity within the chicken gut microbiome revealed by metagenomics and culture.</title>
        <authorList>
            <person name="Gilroy R."/>
            <person name="Ravi A."/>
            <person name="Getino M."/>
            <person name="Pursley I."/>
            <person name="Horton D.L."/>
            <person name="Alikhan N.F."/>
            <person name="Baker D."/>
            <person name="Gharbi K."/>
            <person name="Hall N."/>
            <person name="Watson M."/>
            <person name="Adriaenssens E.M."/>
            <person name="Foster-Nyarko E."/>
            <person name="Jarju S."/>
            <person name="Secka A."/>
            <person name="Antonio M."/>
            <person name="Oren A."/>
            <person name="Chaudhuri R.R."/>
            <person name="La Ragione R."/>
            <person name="Hildebrand F."/>
            <person name="Pallen M.J."/>
        </authorList>
    </citation>
    <scope>NUCLEOTIDE SEQUENCE</scope>
    <source>
        <strain evidence="1">CHK33-7979</strain>
    </source>
</reference>
<sequence>MNQFYPNAVRSIAMDQAQGSGGLVTPAEENFNTDTMRGSLQQILADNLGAYVACEFLVGLQAMIRKEGILYSVGRSYLTLYEETTQTFMVCDIFSLKFITFYLPGQRPGQVGSSTVPTVNIPGVGEVPAGSYGLGTGNITWNVGRWG</sequence>
<gene>
    <name evidence="1" type="ORF">H9826_06305</name>
</gene>
<reference evidence="1" key="2">
    <citation type="submission" date="2021-04" db="EMBL/GenBank/DDBJ databases">
        <authorList>
            <person name="Gilroy R."/>
        </authorList>
    </citation>
    <scope>NUCLEOTIDE SEQUENCE</scope>
    <source>
        <strain evidence="1">CHK33-7979</strain>
    </source>
</reference>